<dbReference type="Gene3D" id="1.20.1440.40">
    <property type="entry name" value="YqcC-like"/>
    <property type="match status" value="1"/>
</dbReference>
<reference evidence="3 5" key="2">
    <citation type="submission" date="2016-10" db="EMBL/GenBank/DDBJ databases">
        <authorList>
            <person name="Varghese N."/>
            <person name="Submissions S."/>
        </authorList>
    </citation>
    <scope>NUCLEOTIDE SEQUENCE [LARGE SCALE GENOMIC DNA]</scope>
    <source>
        <strain evidence="3 5">DSM 6083</strain>
    </source>
</reference>
<dbReference type="RefSeq" id="WP_043218813.1">
    <property type="nucleotide sequence ID" value="NZ_CP007511.1"/>
</dbReference>
<dbReference type="InterPro" id="IPR023376">
    <property type="entry name" value="YqcC-like_dom"/>
</dbReference>
<dbReference type="Proteomes" id="UP000031271">
    <property type="component" value="Chromosome"/>
</dbReference>
<sequence length="106" mass="11871">MDRRIPELADVLLLIERELRVAGLWADVAPSAQALASSAPFCVDTLPFEQWLQWVFLPRMKQIVEQEWPLPRVSGLGPMAEVAYAGRPLAGLIEALERFDQLLSEG</sequence>
<feature type="domain" description="YqcC-like" evidence="1">
    <location>
        <begin position="8"/>
        <end position="102"/>
    </location>
</feature>
<dbReference type="KEGG" id="pbm:CL52_04745"/>
<dbReference type="PANTHER" id="PTHR39586:SF1">
    <property type="entry name" value="CYTOPLASMIC PROTEIN"/>
    <property type="match status" value="1"/>
</dbReference>
<name>A0A8D3XZ31_9GAMM</name>
<protein>
    <submittedName>
        <fullName evidence="2">Pseudouridine synthase</fullName>
    </submittedName>
    <submittedName>
        <fullName evidence="3">Uncharacterized conserved protein YqcC, DUF446 family</fullName>
    </submittedName>
</protein>
<dbReference type="PIRSF" id="PIRSF006257">
    <property type="entry name" value="UCP006257"/>
    <property type="match status" value="1"/>
</dbReference>
<keyword evidence="5" id="KW-1185">Reference proteome</keyword>
<dbReference type="Proteomes" id="UP000182276">
    <property type="component" value="Unassembled WGS sequence"/>
</dbReference>
<dbReference type="SUPFAM" id="SSF158452">
    <property type="entry name" value="YqcC-like"/>
    <property type="match status" value="1"/>
</dbReference>
<gene>
    <name evidence="2" type="ORF">CL52_04745</name>
    <name evidence="3" type="ORF">SAMN05660875_1079</name>
</gene>
<reference evidence="4" key="1">
    <citation type="submission" date="2014-03" db="EMBL/GenBank/DDBJ databases">
        <title>Complete genome of Pseudomonas balearica DSM 6083T, a sewage water isolate from an enrichment with 2-methylnaphthalene.</title>
        <authorList>
            <person name="Salva-Serra F."/>
            <person name="Jaen-Luchoro D."/>
            <person name="Busquets A."/>
            <person name="Pena A."/>
            <person name="Gomila M."/>
            <person name="Bosch R."/>
            <person name="Nogales B."/>
            <person name="Garcia-Valdes E."/>
            <person name="Lalucat J."/>
            <person name="Bennasar A."/>
        </authorList>
    </citation>
    <scope>NUCLEOTIDE SEQUENCE [LARGE SCALE GENOMIC DNA]</scope>
    <source>
        <strain evidence="4">DSM 6083</strain>
    </source>
</reference>
<reference evidence="2 4" key="3">
    <citation type="journal article" name="Genome Announc.">
        <title>Complete Genome Sequence of Pseudomonas balearica DSM 6083T.</title>
        <authorList>
            <person name="Bennasar-Figueras A."/>
            <person name="Salva-Serra F."/>
            <person name="Jaen-Luchoro D."/>
            <person name="Segui C."/>
            <person name="Aliaga F."/>
            <person name="Busquets A."/>
            <person name="Gomila M."/>
            <person name="Moore E.R."/>
            <person name="Lalucat J."/>
        </authorList>
    </citation>
    <scope>NUCLEOTIDE SEQUENCE [LARGE SCALE GENOMIC DNA]</scope>
    <source>
        <strain evidence="4">DSM 6083</strain>
        <strain evidence="2">DSM6083</strain>
    </source>
</reference>
<proteinExistence type="predicted"/>
<dbReference type="InterPro" id="IPR007384">
    <property type="entry name" value="UCP006257"/>
</dbReference>
<dbReference type="GeneID" id="77259224"/>
<evidence type="ECO:0000259" key="1">
    <source>
        <dbReference type="Pfam" id="PF04287"/>
    </source>
</evidence>
<dbReference type="EMBL" id="FNHO01000007">
    <property type="protein sequence ID" value="SDM65755.1"/>
    <property type="molecule type" value="Genomic_DNA"/>
</dbReference>
<dbReference type="Pfam" id="PF04287">
    <property type="entry name" value="DUF446"/>
    <property type="match status" value="1"/>
</dbReference>
<evidence type="ECO:0000313" key="2">
    <source>
        <dbReference type="EMBL" id="AJE14379.1"/>
    </source>
</evidence>
<evidence type="ECO:0000313" key="5">
    <source>
        <dbReference type="Proteomes" id="UP000182276"/>
    </source>
</evidence>
<dbReference type="AlphaFoldDB" id="A0A8D3XZ31"/>
<evidence type="ECO:0000313" key="3">
    <source>
        <dbReference type="EMBL" id="SDM65755.1"/>
    </source>
</evidence>
<evidence type="ECO:0000313" key="4">
    <source>
        <dbReference type="Proteomes" id="UP000031271"/>
    </source>
</evidence>
<dbReference type="PANTHER" id="PTHR39586">
    <property type="entry name" value="CYTOPLASMIC PROTEIN-RELATED"/>
    <property type="match status" value="1"/>
</dbReference>
<dbReference type="InterPro" id="IPR036814">
    <property type="entry name" value="YqcC-like_sf"/>
</dbReference>
<dbReference type="GO" id="GO:0044010">
    <property type="term" value="P:single-species biofilm formation"/>
    <property type="evidence" value="ECO:0007669"/>
    <property type="project" value="TreeGrafter"/>
</dbReference>
<organism evidence="2 4">
    <name type="scientific">Stutzerimonas balearica DSM 6083</name>
    <dbReference type="NCBI Taxonomy" id="1123016"/>
    <lineage>
        <taxon>Bacteria</taxon>
        <taxon>Pseudomonadati</taxon>
        <taxon>Pseudomonadota</taxon>
        <taxon>Gammaproteobacteria</taxon>
        <taxon>Pseudomonadales</taxon>
        <taxon>Pseudomonadaceae</taxon>
        <taxon>Stutzerimonas</taxon>
    </lineage>
</organism>
<accession>A0A8D3XZ31</accession>
<dbReference type="EMBL" id="CP007511">
    <property type="protein sequence ID" value="AJE14379.1"/>
    <property type="molecule type" value="Genomic_DNA"/>
</dbReference>